<evidence type="ECO:0000313" key="11">
    <source>
        <dbReference type="Proteomes" id="UP001487740"/>
    </source>
</evidence>
<feature type="region of interest" description="Disordered" evidence="8">
    <location>
        <begin position="32"/>
        <end position="99"/>
    </location>
</feature>
<feature type="compositionally biased region" description="Polar residues" evidence="8">
    <location>
        <begin position="88"/>
        <end position="97"/>
    </location>
</feature>
<accession>A0AAW0ULC3</accession>
<keyword evidence="3" id="KW-0677">Repeat</keyword>
<dbReference type="InterPro" id="IPR036236">
    <property type="entry name" value="Znf_C2H2_sf"/>
</dbReference>
<feature type="domain" description="C2H2-type" evidence="9">
    <location>
        <begin position="10"/>
        <end position="33"/>
    </location>
</feature>
<sequence length="206" mass="22747">MRKHTGYKPFACGLCEKAFQRKVDLRRHRESVHPNCDHIPPPPPQPFPVLEDSENNNNNINGTSNDNNNNNNNNDSLSNNNSPEDSETPPQTANTILSPPLEACGAYRWDVTFRGEGGGEAEFVYSTPHPQTVDTCVRQPSVRKRLQLGESESPRVDVLKIQGGGHQQARRRMPRRHGRLGFMTGVFKAGMLLPEPSPGAAPPAPP</sequence>
<evidence type="ECO:0000256" key="8">
    <source>
        <dbReference type="SAM" id="MobiDB-lite"/>
    </source>
</evidence>
<dbReference type="PROSITE" id="PS00028">
    <property type="entry name" value="ZINC_FINGER_C2H2_1"/>
    <property type="match status" value="1"/>
</dbReference>
<dbReference type="SUPFAM" id="SSF57667">
    <property type="entry name" value="beta-beta-alpha zinc fingers"/>
    <property type="match status" value="1"/>
</dbReference>
<feature type="compositionally biased region" description="Low complexity" evidence="8">
    <location>
        <begin position="55"/>
        <end position="83"/>
    </location>
</feature>
<keyword evidence="2" id="KW-0479">Metal-binding</keyword>
<reference evidence="10 11" key="1">
    <citation type="submission" date="2023-03" db="EMBL/GenBank/DDBJ databases">
        <title>High-quality genome of Scylla paramamosain provides insights in environmental adaptation.</title>
        <authorList>
            <person name="Zhang L."/>
        </authorList>
    </citation>
    <scope>NUCLEOTIDE SEQUENCE [LARGE SCALE GENOMIC DNA]</scope>
    <source>
        <strain evidence="10">LZ_2023a</strain>
        <tissue evidence="10">Muscle</tissue>
    </source>
</reference>
<comment type="caution">
    <text evidence="10">The sequence shown here is derived from an EMBL/GenBank/DDBJ whole genome shotgun (WGS) entry which is preliminary data.</text>
</comment>
<evidence type="ECO:0000313" key="10">
    <source>
        <dbReference type="EMBL" id="KAK8400013.1"/>
    </source>
</evidence>
<keyword evidence="6" id="KW-0539">Nucleus</keyword>
<gene>
    <name evidence="10" type="ORF">O3P69_003006</name>
</gene>
<organism evidence="10 11">
    <name type="scientific">Scylla paramamosain</name>
    <name type="common">Mud crab</name>
    <dbReference type="NCBI Taxonomy" id="85552"/>
    <lineage>
        <taxon>Eukaryota</taxon>
        <taxon>Metazoa</taxon>
        <taxon>Ecdysozoa</taxon>
        <taxon>Arthropoda</taxon>
        <taxon>Crustacea</taxon>
        <taxon>Multicrustacea</taxon>
        <taxon>Malacostraca</taxon>
        <taxon>Eumalacostraca</taxon>
        <taxon>Eucarida</taxon>
        <taxon>Decapoda</taxon>
        <taxon>Pleocyemata</taxon>
        <taxon>Brachyura</taxon>
        <taxon>Eubrachyura</taxon>
        <taxon>Portunoidea</taxon>
        <taxon>Portunidae</taxon>
        <taxon>Portuninae</taxon>
        <taxon>Scylla</taxon>
    </lineage>
</organism>
<comment type="subcellular location">
    <subcellularLocation>
        <location evidence="1">Nucleus</location>
    </subcellularLocation>
</comment>
<dbReference type="InterPro" id="IPR013087">
    <property type="entry name" value="Znf_C2H2_type"/>
</dbReference>
<dbReference type="GO" id="GO:0008270">
    <property type="term" value="F:zinc ion binding"/>
    <property type="evidence" value="ECO:0007669"/>
    <property type="project" value="UniProtKB-KW"/>
</dbReference>
<dbReference type="EMBL" id="JARAKH010000010">
    <property type="protein sequence ID" value="KAK8400013.1"/>
    <property type="molecule type" value="Genomic_DNA"/>
</dbReference>
<evidence type="ECO:0000256" key="6">
    <source>
        <dbReference type="ARBA" id="ARBA00023242"/>
    </source>
</evidence>
<evidence type="ECO:0000256" key="2">
    <source>
        <dbReference type="ARBA" id="ARBA00022723"/>
    </source>
</evidence>
<dbReference type="Gene3D" id="3.30.160.60">
    <property type="entry name" value="Classic Zinc Finger"/>
    <property type="match status" value="1"/>
</dbReference>
<dbReference type="Proteomes" id="UP001487740">
    <property type="component" value="Unassembled WGS sequence"/>
</dbReference>
<proteinExistence type="predicted"/>
<protein>
    <recommendedName>
        <fullName evidence="9">C2H2-type domain-containing protein</fullName>
    </recommendedName>
</protein>
<keyword evidence="4 7" id="KW-0863">Zinc-finger</keyword>
<keyword evidence="5" id="KW-0862">Zinc</keyword>
<dbReference type="GO" id="GO:0005634">
    <property type="term" value="C:nucleus"/>
    <property type="evidence" value="ECO:0007669"/>
    <property type="project" value="UniProtKB-SubCell"/>
</dbReference>
<dbReference type="FunFam" id="3.30.160.60:FF:000148">
    <property type="entry name" value="zinc finger protein Gfi-1"/>
    <property type="match status" value="1"/>
</dbReference>
<dbReference type="AlphaFoldDB" id="A0AAW0ULC3"/>
<evidence type="ECO:0000256" key="5">
    <source>
        <dbReference type="ARBA" id="ARBA00022833"/>
    </source>
</evidence>
<evidence type="ECO:0000256" key="3">
    <source>
        <dbReference type="ARBA" id="ARBA00022737"/>
    </source>
</evidence>
<evidence type="ECO:0000256" key="1">
    <source>
        <dbReference type="ARBA" id="ARBA00004123"/>
    </source>
</evidence>
<name>A0AAW0ULC3_SCYPA</name>
<evidence type="ECO:0000256" key="7">
    <source>
        <dbReference type="PROSITE-ProRule" id="PRU00042"/>
    </source>
</evidence>
<evidence type="ECO:0000259" key="9">
    <source>
        <dbReference type="PROSITE" id="PS50157"/>
    </source>
</evidence>
<keyword evidence="11" id="KW-1185">Reference proteome</keyword>
<dbReference type="PROSITE" id="PS50157">
    <property type="entry name" value="ZINC_FINGER_C2H2_2"/>
    <property type="match status" value="1"/>
</dbReference>
<evidence type="ECO:0000256" key="4">
    <source>
        <dbReference type="ARBA" id="ARBA00022771"/>
    </source>
</evidence>